<evidence type="ECO:0000256" key="1">
    <source>
        <dbReference type="ARBA" id="ARBA00007734"/>
    </source>
</evidence>
<protein>
    <submittedName>
        <fullName evidence="4">Transglycosylase SLT domain-containing protein</fullName>
    </submittedName>
</protein>
<dbReference type="PANTHER" id="PTHR37423:SF5">
    <property type="entry name" value="SOLUBLE LYTIC MUREIN TRANSGLYCOSYLASE"/>
    <property type="match status" value="1"/>
</dbReference>
<evidence type="ECO:0000259" key="3">
    <source>
        <dbReference type="Pfam" id="PF01464"/>
    </source>
</evidence>
<comment type="caution">
    <text evidence="4">The sequence shown here is derived from an EMBL/GenBank/DDBJ whole genome shotgun (WGS) entry which is preliminary data.</text>
</comment>
<dbReference type="Gene3D" id="1.10.530.10">
    <property type="match status" value="1"/>
</dbReference>
<gene>
    <name evidence="4" type="ORF">IAI60_01975</name>
</gene>
<evidence type="ECO:0000313" key="5">
    <source>
        <dbReference type="Proteomes" id="UP001518990"/>
    </source>
</evidence>
<dbReference type="InterPro" id="IPR023346">
    <property type="entry name" value="Lysozyme-like_dom_sf"/>
</dbReference>
<dbReference type="EMBL" id="JACTNF010000001">
    <property type="protein sequence ID" value="MBO1073373.1"/>
    <property type="molecule type" value="Genomic_DNA"/>
</dbReference>
<dbReference type="PANTHER" id="PTHR37423">
    <property type="entry name" value="SOLUBLE LYTIC MUREIN TRANSGLYCOSYLASE-RELATED"/>
    <property type="match status" value="1"/>
</dbReference>
<dbReference type="Proteomes" id="UP001518990">
    <property type="component" value="Unassembled WGS sequence"/>
</dbReference>
<evidence type="ECO:0000313" key="4">
    <source>
        <dbReference type="EMBL" id="MBO1073373.1"/>
    </source>
</evidence>
<reference evidence="4 5" key="1">
    <citation type="submission" date="2020-09" db="EMBL/GenBank/DDBJ databases">
        <title>Roseomonas.</title>
        <authorList>
            <person name="Zhu W."/>
        </authorList>
    </citation>
    <scope>NUCLEOTIDE SEQUENCE [LARGE SCALE GENOMIC DNA]</scope>
    <source>
        <strain evidence="4 5">1311</strain>
    </source>
</reference>
<sequence>MVDGSVEVVNWSNARLRIPRGVQFDRPEFRSALDAMAGSLEEVRFRIPPGAVSSELMPDEAQAAYRSSLRATGSWRTSQDGLGATFHDSNGVPVFIEQNGQQVPFRLRFGENPRDPAVLRQGGNYAVVRGAAQAAGVDPTWAARVTGAESGGRIGLTSPKGALGLMQVMPATGQEVAAELGLPFDPARLLNDPAYNAQIGTAYLAKLNRDPRFGGDRALVTAAYNAGPNRVAAWLNAGQGSLPDETVAYVGTVLGGDGRNLLALARRRRAAGLPGGTRG</sequence>
<name>A0ABS3K7F0_9PROT</name>
<feature type="domain" description="Transglycosylase SLT" evidence="3">
    <location>
        <begin position="128"/>
        <end position="237"/>
    </location>
</feature>
<proteinExistence type="inferred from homology"/>
<accession>A0ABS3K7F0</accession>
<dbReference type="InterPro" id="IPR008258">
    <property type="entry name" value="Transglycosylase_SLT_dom_1"/>
</dbReference>
<dbReference type="SUPFAM" id="SSF53955">
    <property type="entry name" value="Lysozyme-like"/>
    <property type="match status" value="1"/>
</dbReference>
<keyword evidence="5" id="KW-1185">Reference proteome</keyword>
<evidence type="ECO:0000256" key="2">
    <source>
        <dbReference type="ARBA" id="ARBA00009387"/>
    </source>
</evidence>
<comment type="similarity">
    <text evidence="1">Belongs to the transglycosylase Slt family.</text>
</comment>
<comment type="similarity">
    <text evidence="2">Belongs to the virb1 family.</text>
</comment>
<dbReference type="Pfam" id="PF01464">
    <property type="entry name" value="SLT"/>
    <property type="match status" value="1"/>
</dbReference>
<organism evidence="4 5">
    <name type="scientific">Roseomonas marmotae</name>
    <dbReference type="NCBI Taxonomy" id="2768161"/>
    <lineage>
        <taxon>Bacteria</taxon>
        <taxon>Pseudomonadati</taxon>
        <taxon>Pseudomonadota</taxon>
        <taxon>Alphaproteobacteria</taxon>
        <taxon>Acetobacterales</taxon>
        <taxon>Roseomonadaceae</taxon>
        <taxon>Roseomonas</taxon>
    </lineage>
</organism>